<accession>A0ABU0WNZ1</accession>
<protein>
    <submittedName>
        <fullName evidence="2">Sporadic carbohydrate cluster protein, TIGR04323 family</fullName>
    </submittedName>
</protein>
<keyword evidence="3" id="KW-1185">Reference proteome</keyword>
<dbReference type="Proteomes" id="UP001227317">
    <property type="component" value="Unassembled WGS sequence"/>
</dbReference>
<evidence type="ECO:0000313" key="3">
    <source>
        <dbReference type="Proteomes" id="UP001227317"/>
    </source>
</evidence>
<dbReference type="EMBL" id="JAUJFI010000174">
    <property type="protein sequence ID" value="MDQ2105842.1"/>
    <property type="molecule type" value="Genomic_DNA"/>
</dbReference>
<name>A0ABU0WNZ1_9PROT</name>
<evidence type="ECO:0000256" key="1">
    <source>
        <dbReference type="SAM" id="MobiDB-lite"/>
    </source>
</evidence>
<dbReference type="NCBIfam" id="TIGR04323">
    <property type="entry name" value="SpoChoClust_1"/>
    <property type="match status" value="1"/>
</dbReference>
<dbReference type="InterPro" id="IPR027610">
    <property type="entry name" value="SpoChClust_LIC12192"/>
</dbReference>
<dbReference type="RefSeq" id="WP_306710698.1">
    <property type="nucleotide sequence ID" value="NZ_JAUJFI010000174.1"/>
</dbReference>
<organism evidence="2 3">
    <name type="scientific">Azospirillum isscasi</name>
    <dbReference type="NCBI Taxonomy" id="3053926"/>
    <lineage>
        <taxon>Bacteria</taxon>
        <taxon>Pseudomonadati</taxon>
        <taxon>Pseudomonadota</taxon>
        <taxon>Alphaproteobacteria</taxon>
        <taxon>Rhodospirillales</taxon>
        <taxon>Azospirillaceae</taxon>
        <taxon>Azospirillum</taxon>
    </lineage>
</organism>
<feature type="region of interest" description="Disordered" evidence="1">
    <location>
        <begin position="135"/>
        <end position="163"/>
    </location>
</feature>
<reference evidence="2 3" key="1">
    <citation type="submission" date="2023-06" db="EMBL/GenBank/DDBJ databases">
        <title>Azospirillum isscasensis sp.nov, a bacterium isolated from rhizosphere soil of rice.</title>
        <authorList>
            <person name="Wang H."/>
        </authorList>
    </citation>
    <scope>NUCLEOTIDE SEQUENCE [LARGE SCALE GENOMIC DNA]</scope>
    <source>
        <strain evidence="2 3">C340-1</strain>
    </source>
</reference>
<gene>
    <name evidence="2" type="ORF">QSG27_24315</name>
</gene>
<sequence length="163" mass="18490">MSEPFPEQAPRRGYRGYIASRPVQGNRTPQHVQNLVIRDYALRNGLLFKLSATEHAMPHCYMMLEQVLDELPSLEGMIVYSLFMLPQRRERRLDVFRRVLDQGAALHTAVEGLLLAGPDDIGRLEDIRRIQEVMDRTPDPGPVLRRPLLPNSAPSNPADDPQG</sequence>
<evidence type="ECO:0000313" key="2">
    <source>
        <dbReference type="EMBL" id="MDQ2105842.1"/>
    </source>
</evidence>
<proteinExistence type="predicted"/>
<comment type="caution">
    <text evidence="2">The sequence shown here is derived from an EMBL/GenBank/DDBJ whole genome shotgun (WGS) entry which is preliminary data.</text>
</comment>